<dbReference type="AlphaFoldDB" id="A0A0C3FCM8"/>
<dbReference type="Gene3D" id="1.10.510.10">
    <property type="entry name" value="Transferase(Phosphotransferase) domain 1"/>
    <property type="match status" value="1"/>
</dbReference>
<dbReference type="InParanoid" id="A0A0C3FCM8"/>
<evidence type="ECO:0000313" key="2">
    <source>
        <dbReference type="Proteomes" id="UP000054166"/>
    </source>
</evidence>
<sequence length="235" mass="26733">MPPTRPNIRPDIYISNPQFSVKFHQKRYNVDRILQERPVAVVYAVSSGSKHRVIKIQYPKHVGRGLYEKGFTNEVRAYKLFRASNCTAVPLFLGSTQSLTAEYPEGTNMPLSSRLCGEQRAILLEYLDGEMLLPDNATEESMVKAIQYLERIHELSLLHGDVHQFMVGTPRNVMLLTNGDVKWIDFERSQIGAPVEELEFELGVVKAVIGPKGLLWRRRQGLPDYAERTVCTNSD</sequence>
<dbReference type="HOGENOM" id="CLU_1180605_0_0_1"/>
<organism evidence="1 2">
    <name type="scientific">Piloderma croceum (strain F 1598)</name>
    <dbReference type="NCBI Taxonomy" id="765440"/>
    <lineage>
        <taxon>Eukaryota</taxon>
        <taxon>Fungi</taxon>
        <taxon>Dikarya</taxon>
        <taxon>Basidiomycota</taxon>
        <taxon>Agaricomycotina</taxon>
        <taxon>Agaricomycetes</taxon>
        <taxon>Agaricomycetidae</taxon>
        <taxon>Atheliales</taxon>
        <taxon>Atheliaceae</taxon>
        <taxon>Piloderma</taxon>
    </lineage>
</organism>
<reference evidence="1 2" key="1">
    <citation type="submission" date="2014-04" db="EMBL/GenBank/DDBJ databases">
        <authorList>
            <consortium name="DOE Joint Genome Institute"/>
            <person name="Kuo A."/>
            <person name="Tarkka M."/>
            <person name="Buscot F."/>
            <person name="Kohler A."/>
            <person name="Nagy L.G."/>
            <person name="Floudas D."/>
            <person name="Copeland A."/>
            <person name="Barry K.W."/>
            <person name="Cichocki N."/>
            <person name="Veneault-Fourrey C."/>
            <person name="LaButti K."/>
            <person name="Lindquist E.A."/>
            <person name="Lipzen A."/>
            <person name="Lundell T."/>
            <person name="Morin E."/>
            <person name="Murat C."/>
            <person name="Sun H."/>
            <person name="Tunlid A."/>
            <person name="Henrissat B."/>
            <person name="Grigoriev I.V."/>
            <person name="Hibbett D.S."/>
            <person name="Martin F."/>
            <person name="Nordberg H.P."/>
            <person name="Cantor M.N."/>
            <person name="Hua S.X."/>
        </authorList>
    </citation>
    <scope>NUCLEOTIDE SEQUENCE [LARGE SCALE GENOMIC DNA]</scope>
    <source>
        <strain evidence="1 2">F 1598</strain>
    </source>
</reference>
<dbReference type="OrthoDB" id="3262759at2759"/>
<proteinExistence type="predicted"/>
<evidence type="ECO:0000313" key="1">
    <source>
        <dbReference type="EMBL" id="KIM77581.1"/>
    </source>
</evidence>
<dbReference type="InterPro" id="IPR052396">
    <property type="entry name" value="Meiotic_Drive_Suppr_Kinase"/>
</dbReference>
<keyword evidence="2" id="KW-1185">Reference proteome</keyword>
<dbReference type="STRING" id="765440.A0A0C3FCM8"/>
<dbReference type="PANTHER" id="PTHR37171">
    <property type="entry name" value="SERINE/THREONINE-PROTEIN KINASE YRZF-RELATED"/>
    <property type="match status" value="1"/>
</dbReference>
<reference evidence="2" key="2">
    <citation type="submission" date="2015-01" db="EMBL/GenBank/DDBJ databases">
        <title>Evolutionary Origins and Diversification of the Mycorrhizal Mutualists.</title>
        <authorList>
            <consortium name="DOE Joint Genome Institute"/>
            <consortium name="Mycorrhizal Genomics Consortium"/>
            <person name="Kohler A."/>
            <person name="Kuo A."/>
            <person name="Nagy L.G."/>
            <person name="Floudas D."/>
            <person name="Copeland A."/>
            <person name="Barry K.W."/>
            <person name="Cichocki N."/>
            <person name="Veneault-Fourrey C."/>
            <person name="LaButti K."/>
            <person name="Lindquist E.A."/>
            <person name="Lipzen A."/>
            <person name="Lundell T."/>
            <person name="Morin E."/>
            <person name="Murat C."/>
            <person name="Riley R."/>
            <person name="Ohm R."/>
            <person name="Sun H."/>
            <person name="Tunlid A."/>
            <person name="Henrissat B."/>
            <person name="Grigoriev I.V."/>
            <person name="Hibbett D.S."/>
            <person name="Martin F."/>
        </authorList>
    </citation>
    <scope>NUCLEOTIDE SEQUENCE [LARGE SCALE GENOMIC DNA]</scope>
    <source>
        <strain evidence="2">F 1598</strain>
    </source>
</reference>
<gene>
    <name evidence="1" type="ORF">PILCRDRAFT_618327</name>
</gene>
<evidence type="ECO:0008006" key="3">
    <source>
        <dbReference type="Google" id="ProtNLM"/>
    </source>
</evidence>
<dbReference type="InterPro" id="IPR011009">
    <property type="entry name" value="Kinase-like_dom_sf"/>
</dbReference>
<dbReference type="Proteomes" id="UP000054166">
    <property type="component" value="Unassembled WGS sequence"/>
</dbReference>
<name>A0A0C3FCM8_PILCF</name>
<dbReference type="SUPFAM" id="SSF56112">
    <property type="entry name" value="Protein kinase-like (PK-like)"/>
    <property type="match status" value="1"/>
</dbReference>
<protein>
    <recommendedName>
        <fullName evidence="3">Protein kinase domain-containing protein</fullName>
    </recommendedName>
</protein>
<dbReference type="EMBL" id="KN833024">
    <property type="protein sequence ID" value="KIM77581.1"/>
    <property type="molecule type" value="Genomic_DNA"/>
</dbReference>
<dbReference type="PANTHER" id="PTHR37171:SF1">
    <property type="entry name" value="SERINE_THREONINE-PROTEIN KINASE YRZF-RELATED"/>
    <property type="match status" value="1"/>
</dbReference>
<accession>A0A0C3FCM8</accession>